<evidence type="ECO:0000256" key="1">
    <source>
        <dbReference type="PROSITE-ProRule" id="PRU00042"/>
    </source>
</evidence>
<dbReference type="AlphaFoldDB" id="A0A182TAX3"/>
<dbReference type="InterPro" id="IPR013087">
    <property type="entry name" value="Znf_C2H2_type"/>
</dbReference>
<name>A0A182TAX3_9DIPT</name>
<evidence type="ECO:0000313" key="3">
    <source>
        <dbReference type="EnsemblMetazoa" id="AMAM023163-PA"/>
    </source>
</evidence>
<dbReference type="VEuPathDB" id="VectorBase:AMAM023163"/>
<reference evidence="3" key="2">
    <citation type="submission" date="2020-05" db="UniProtKB">
        <authorList>
            <consortium name="EnsemblMetazoa"/>
        </authorList>
    </citation>
    <scope>IDENTIFICATION</scope>
    <source>
        <strain evidence="3">maculatus3</strain>
    </source>
</reference>
<keyword evidence="1" id="KW-0863">Zinc-finger</keyword>
<proteinExistence type="predicted"/>
<feature type="domain" description="C2H2-type" evidence="2">
    <location>
        <begin position="57"/>
        <end position="84"/>
    </location>
</feature>
<dbReference type="Gene3D" id="3.30.460.10">
    <property type="entry name" value="Beta Polymerase, domain 2"/>
    <property type="match status" value="1"/>
</dbReference>
<dbReference type="InterPro" id="IPR043519">
    <property type="entry name" value="NT_sf"/>
</dbReference>
<dbReference type="InterPro" id="IPR054708">
    <property type="entry name" value="MTPAP-like_central"/>
</dbReference>
<sequence>MYDAGPKNIDTFTLAQLEHLMNKLKQWLVECTLVPFDGDKKQWDKLLTYYYQQPNVVRCRICSKSLNEYEAAMDHIKLHERQKAQEGNDPKPDTVNFMEKKCIPRLSEKMSKNLKKFLSKDPTTIVERYVDPTTIVERYVVESNYVKIDLDNDRVQQNLETCLKKHFPSVKLYPFGSRVAGTGSLSSDLDVFVDLENGYFGKNYNTKPDELAETVERIETILRSTKEWTIEATILNARVPLLRVISTDSELHCDLTFSNGLAHRNSLLLQYMFSLQPTSKDS</sequence>
<accession>A0A182TAX3</accession>
<dbReference type="Pfam" id="PF22600">
    <property type="entry name" value="MTPAP-like_central"/>
    <property type="match status" value="1"/>
</dbReference>
<dbReference type="GO" id="GO:1990817">
    <property type="term" value="F:poly(A) RNA polymerase activity"/>
    <property type="evidence" value="ECO:0007669"/>
    <property type="project" value="TreeGrafter"/>
</dbReference>
<keyword evidence="4" id="KW-1185">Reference proteome</keyword>
<dbReference type="PROSITE" id="PS50157">
    <property type="entry name" value="ZINC_FINGER_C2H2_2"/>
    <property type="match status" value="1"/>
</dbReference>
<dbReference type="PANTHER" id="PTHR12271:SF133">
    <property type="entry name" value="POLY(A) RNA POLYMERASE, MITOCHONDRIAL"/>
    <property type="match status" value="1"/>
</dbReference>
<dbReference type="Proteomes" id="UP000075901">
    <property type="component" value="Unassembled WGS sequence"/>
</dbReference>
<dbReference type="EnsemblMetazoa" id="AMAM023163-RA">
    <property type="protein sequence ID" value="AMAM023163-PA"/>
    <property type="gene ID" value="AMAM023163"/>
</dbReference>
<dbReference type="SUPFAM" id="SSF81301">
    <property type="entry name" value="Nucleotidyltransferase"/>
    <property type="match status" value="1"/>
</dbReference>
<keyword evidence="1" id="KW-0862">Zinc</keyword>
<evidence type="ECO:0000313" key="4">
    <source>
        <dbReference type="Proteomes" id="UP000075901"/>
    </source>
</evidence>
<reference evidence="4" key="1">
    <citation type="submission" date="2013-09" db="EMBL/GenBank/DDBJ databases">
        <title>The Genome Sequence of Anopheles maculatus species B.</title>
        <authorList>
            <consortium name="The Broad Institute Genomics Platform"/>
            <person name="Neafsey D.E."/>
            <person name="Besansky N."/>
            <person name="Howell P."/>
            <person name="Walton C."/>
            <person name="Young S.K."/>
            <person name="Zeng Q."/>
            <person name="Gargeya S."/>
            <person name="Fitzgerald M."/>
            <person name="Haas B."/>
            <person name="Abouelleil A."/>
            <person name="Allen A.W."/>
            <person name="Alvarado L."/>
            <person name="Arachchi H.M."/>
            <person name="Berlin A.M."/>
            <person name="Chapman S.B."/>
            <person name="Gainer-Dewar J."/>
            <person name="Goldberg J."/>
            <person name="Griggs A."/>
            <person name="Gujja S."/>
            <person name="Hansen M."/>
            <person name="Howarth C."/>
            <person name="Imamovic A."/>
            <person name="Ireland A."/>
            <person name="Larimer J."/>
            <person name="McCowan C."/>
            <person name="Murphy C."/>
            <person name="Pearson M."/>
            <person name="Poon T.W."/>
            <person name="Priest M."/>
            <person name="Roberts A."/>
            <person name="Saif S."/>
            <person name="Shea T."/>
            <person name="Sisk P."/>
            <person name="Sykes S."/>
            <person name="Wortman J."/>
            <person name="Nusbaum C."/>
            <person name="Birren B."/>
        </authorList>
    </citation>
    <scope>NUCLEOTIDE SEQUENCE [LARGE SCALE GENOMIC DNA]</scope>
    <source>
        <strain evidence="4">maculatus3</strain>
    </source>
</reference>
<dbReference type="CDD" id="cd05402">
    <property type="entry name" value="NT_PAP_TUTase"/>
    <property type="match status" value="1"/>
</dbReference>
<dbReference type="PANTHER" id="PTHR12271">
    <property type="entry name" value="POLY A POLYMERASE CID PAP -RELATED"/>
    <property type="match status" value="1"/>
</dbReference>
<keyword evidence="1" id="KW-0479">Metal-binding</keyword>
<protein>
    <recommendedName>
        <fullName evidence="2">C2H2-type domain-containing protein</fullName>
    </recommendedName>
</protein>
<dbReference type="GO" id="GO:0031123">
    <property type="term" value="P:RNA 3'-end processing"/>
    <property type="evidence" value="ECO:0007669"/>
    <property type="project" value="TreeGrafter"/>
</dbReference>
<evidence type="ECO:0000259" key="2">
    <source>
        <dbReference type="PROSITE" id="PS50157"/>
    </source>
</evidence>
<dbReference type="PROSITE" id="PS00028">
    <property type="entry name" value="ZINC_FINGER_C2H2_1"/>
    <property type="match status" value="1"/>
</dbReference>
<organism evidence="3 4">
    <name type="scientific">Anopheles maculatus</name>
    <dbReference type="NCBI Taxonomy" id="74869"/>
    <lineage>
        <taxon>Eukaryota</taxon>
        <taxon>Metazoa</taxon>
        <taxon>Ecdysozoa</taxon>
        <taxon>Arthropoda</taxon>
        <taxon>Hexapoda</taxon>
        <taxon>Insecta</taxon>
        <taxon>Pterygota</taxon>
        <taxon>Neoptera</taxon>
        <taxon>Endopterygota</taxon>
        <taxon>Diptera</taxon>
        <taxon>Nematocera</taxon>
        <taxon>Culicoidea</taxon>
        <taxon>Culicidae</taxon>
        <taxon>Anophelinae</taxon>
        <taxon>Anopheles</taxon>
        <taxon>Anopheles maculatus group</taxon>
    </lineage>
</organism>
<dbReference type="GO" id="GO:0008270">
    <property type="term" value="F:zinc ion binding"/>
    <property type="evidence" value="ECO:0007669"/>
    <property type="project" value="UniProtKB-KW"/>
</dbReference>